<protein>
    <recommendedName>
        <fullName evidence="4">ABC transport system permease protein</fullName>
    </recommendedName>
</protein>
<organism evidence="2 3">
    <name type="scientific">Actinobaculum suis</name>
    <dbReference type="NCBI Taxonomy" id="1657"/>
    <lineage>
        <taxon>Bacteria</taxon>
        <taxon>Bacillati</taxon>
        <taxon>Actinomycetota</taxon>
        <taxon>Actinomycetes</taxon>
        <taxon>Actinomycetales</taxon>
        <taxon>Actinomycetaceae</taxon>
        <taxon>Actinobaculum</taxon>
    </lineage>
</organism>
<keyword evidence="1" id="KW-1133">Transmembrane helix</keyword>
<dbReference type="Proteomes" id="UP000269974">
    <property type="component" value="Unassembled WGS sequence"/>
</dbReference>
<keyword evidence="1" id="KW-0812">Transmembrane</keyword>
<proteinExistence type="predicted"/>
<dbReference type="RefSeq" id="WP_185933753.1">
    <property type="nucleotide sequence ID" value="NZ_UYIO01000001.1"/>
</dbReference>
<dbReference type="EMBL" id="UYIO01000001">
    <property type="protein sequence ID" value="VDG75834.1"/>
    <property type="molecule type" value="Genomic_DNA"/>
</dbReference>
<dbReference type="AlphaFoldDB" id="A0A7Z8Y7X5"/>
<comment type="caution">
    <text evidence="2">The sequence shown here is derived from an EMBL/GenBank/DDBJ whole genome shotgun (WGS) entry which is preliminary data.</text>
</comment>
<evidence type="ECO:0000256" key="1">
    <source>
        <dbReference type="SAM" id="Phobius"/>
    </source>
</evidence>
<feature type="transmembrane region" description="Helical" evidence="1">
    <location>
        <begin position="322"/>
        <end position="346"/>
    </location>
</feature>
<keyword evidence="1" id="KW-0472">Membrane</keyword>
<sequence>MRWRELIREAWKDAQTQKIPSLLLLLVTLGACLAALLTAGQQEAQKAVLAQKLQDPASRMLVIREKKGLITPEVLALAQATRGVEIAVGVVKVDDVEPTVPGLRVPAWTVSNVEAIYASSLGRAPETGEALIQTGEAAEYGWEVPAGVFTDRDGQEFPVVGEGAPRPGFASFANGVLIQADPHPAAYQSLHVLASSLEVLPDVQTALLSYISAQGGAEISVENAGMQIVSELTGGEYARYGQSILLTVLVAGGFLTAVVTLTYVLLYRRILGRRRALGITRFELALLTLLRIAIPISIGAAIGALVAYTYAATRLATIPLDYTVASALILVIISVLAAIAPIAWAVNRDPARIMRTP</sequence>
<evidence type="ECO:0008006" key="4">
    <source>
        <dbReference type="Google" id="ProtNLM"/>
    </source>
</evidence>
<feature type="transmembrane region" description="Helical" evidence="1">
    <location>
        <begin position="244"/>
        <end position="267"/>
    </location>
</feature>
<dbReference type="PROSITE" id="PS51257">
    <property type="entry name" value="PROKAR_LIPOPROTEIN"/>
    <property type="match status" value="1"/>
</dbReference>
<reference evidence="2 3" key="1">
    <citation type="submission" date="2018-11" db="EMBL/GenBank/DDBJ databases">
        <authorList>
            <consortium name="Pathogen Informatics"/>
        </authorList>
    </citation>
    <scope>NUCLEOTIDE SEQUENCE [LARGE SCALE GENOMIC DNA]</scope>
    <source>
        <strain evidence="2 3">NCTC10327</strain>
    </source>
</reference>
<evidence type="ECO:0000313" key="3">
    <source>
        <dbReference type="Proteomes" id="UP000269974"/>
    </source>
</evidence>
<feature type="transmembrane region" description="Helical" evidence="1">
    <location>
        <begin position="288"/>
        <end position="310"/>
    </location>
</feature>
<name>A0A7Z8Y7X5_9ACTO</name>
<evidence type="ECO:0000313" key="2">
    <source>
        <dbReference type="EMBL" id="VDG75834.1"/>
    </source>
</evidence>
<accession>A0A7Z8Y7X5</accession>
<gene>
    <name evidence="2" type="ORF">NCTC10327_00519</name>
</gene>